<keyword evidence="1" id="KW-0812">Transmembrane</keyword>
<dbReference type="EMBL" id="CP136508">
    <property type="protein sequence ID" value="WUR12314.1"/>
    <property type="molecule type" value="Genomic_DNA"/>
</dbReference>
<gene>
    <name evidence="3" type="ORF">E7V67_021820</name>
</gene>
<protein>
    <submittedName>
        <fullName evidence="3">PEP-CTERM sorting domain-containing protein</fullName>
    </submittedName>
</protein>
<dbReference type="InterPro" id="IPR013424">
    <property type="entry name" value="Ice-binding_C"/>
</dbReference>
<reference evidence="3 4" key="1">
    <citation type="journal article" date="2019" name="Int. J. Syst. Evol. Microbiol.">
        <title>The Draft Whole-Genome Sequence of the Antibiotic Producer Empedobacter haloabium ATCC 31962 Provides Indications for Its Taxonomic Reclassification.</title>
        <authorList>
            <person name="Miess H."/>
            <person name="Arlt P."/>
            <person name="Apel A.K."/>
            <person name="Weber T."/>
            <person name="Nieselt K."/>
            <person name="Hanssen F."/>
            <person name="Czemmel S."/>
            <person name="Nahnsen S."/>
            <person name="Gross H."/>
        </authorList>
    </citation>
    <scope>NUCLEOTIDE SEQUENCE [LARGE SCALE GENOMIC DNA]</scope>
    <source>
        <strain evidence="3 4">ATCC 31962</strain>
    </source>
</reference>
<feature type="domain" description="Ice-binding protein C-terminal" evidence="2">
    <location>
        <begin position="65"/>
        <end position="89"/>
    </location>
</feature>
<sequence length="93" mass="9981">MLIATMLHFLKDSVFLPVTFLDNDHGEIMKMQRKLLLLAALALSSPAAMAELMASLDITTRHVSAVPEPAAGALLIAGLGVLGMAARRRRART</sequence>
<dbReference type="NCBIfam" id="TIGR02595">
    <property type="entry name" value="PEP_CTERM"/>
    <property type="match status" value="1"/>
</dbReference>
<dbReference type="Proteomes" id="UP000321323">
    <property type="component" value="Chromosome"/>
</dbReference>
<accession>A0ABZ1UJ71</accession>
<feature type="transmembrane region" description="Helical" evidence="1">
    <location>
        <begin position="66"/>
        <end position="86"/>
    </location>
</feature>
<evidence type="ECO:0000313" key="3">
    <source>
        <dbReference type="EMBL" id="WUR12314.1"/>
    </source>
</evidence>
<name>A0ABZ1UJ71_9BURK</name>
<dbReference type="InterPro" id="IPR022472">
    <property type="entry name" value="VPLPA-CTERM"/>
</dbReference>
<keyword evidence="4" id="KW-1185">Reference proteome</keyword>
<dbReference type="Pfam" id="PF07589">
    <property type="entry name" value="PEP-CTERM"/>
    <property type="match status" value="1"/>
</dbReference>
<keyword evidence="1" id="KW-0472">Membrane</keyword>
<organism evidence="3 4">
    <name type="scientific">[Empedobacter] haloabium</name>
    <dbReference type="NCBI Taxonomy" id="592317"/>
    <lineage>
        <taxon>Bacteria</taxon>
        <taxon>Pseudomonadati</taxon>
        <taxon>Pseudomonadota</taxon>
        <taxon>Betaproteobacteria</taxon>
        <taxon>Burkholderiales</taxon>
        <taxon>Oxalobacteraceae</taxon>
        <taxon>Telluria group</taxon>
        <taxon>Telluria group incertae sedis</taxon>
    </lineage>
</organism>
<evidence type="ECO:0000313" key="4">
    <source>
        <dbReference type="Proteomes" id="UP000321323"/>
    </source>
</evidence>
<proteinExistence type="predicted"/>
<keyword evidence="1" id="KW-1133">Transmembrane helix</keyword>
<evidence type="ECO:0000256" key="1">
    <source>
        <dbReference type="SAM" id="Phobius"/>
    </source>
</evidence>
<evidence type="ECO:0000259" key="2">
    <source>
        <dbReference type="Pfam" id="PF07589"/>
    </source>
</evidence>
<dbReference type="NCBIfam" id="TIGR03370">
    <property type="entry name" value="VPLPA-CTERM"/>
    <property type="match status" value="1"/>
</dbReference>